<evidence type="ECO:0000313" key="4">
    <source>
        <dbReference type="Proteomes" id="UP000054359"/>
    </source>
</evidence>
<dbReference type="AlphaFoldDB" id="A0A087USL3"/>
<sequence length="78" mass="9162">MSIYLYKVKSGFLLSDEPPPKPQKLHLVQHFSYDNLPEIHWKKYLYASQFINFVRAQVPKITLHGKLAKCIMMENSPN</sequence>
<reference evidence="3 4" key="1">
    <citation type="submission" date="2013-11" db="EMBL/GenBank/DDBJ databases">
        <title>Genome sequencing of Stegodyphus mimosarum.</title>
        <authorList>
            <person name="Bechsgaard J."/>
        </authorList>
    </citation>
    <scope>NUCLEOTIDE SEQUENCE [LARGE SCALE GENOMIC DNA]</scope>
</reference>
<dbReference type="PROSITE" id="PS51985">
    <property type="entry name" value="CPB2"/>
    <property type="match status" value="1"/>
</dbReference>
<accession>A0A087USL3</accession>
<dbReference type="InterPro" id="IPR033698">
    <property type="entry name" value="POLO_box_Plk4_2"/>
</dbReference>
<feature type="domain" description="Cryptic POLO box 2 (CPB2)" evidence="2">
    <location>
        <begin position="58"/>
        <end position="78"/>
    </location>
</feature>
<dbReference type="InterPro" id="IPR046437">
    <property type="entry name" value="Ser_Thr-PK_POLO_box_1_sf"/>
</dbReference>
<evidence type="ECO:0000259" key="1">
    <source>
        <dbReference type="PROSITE" id="PS51984"/>
    </source>
</evidence>
<protein>
    <submittedName>
        <fullName evidence="3">Serine/threonine-protein kinase PLK4</fullName>
    </submittedName>
</protein>
<dbReference type="Gene3D" id="3.30.1120.120">
    <property type="match status" value="1"/>
</dbReference>
<evidence type="ECO:0000313" key="3">
    <source>
        <dbReference type="EMBL" id="KFM80352.1"/>
    </source>
</evidence>
<name>A0A087USL3_STEMI</name>
<gene>
    <name evidence="3" type="ORF">X975_06906</name>
</gene>
<keyword evidence="4" id="KW-1185">Reference proteome</keyword>
<keyword evidence="3" id="KW-0808">Transferase</keyword>
<proteinExistence type="predicted"/>
<keyword evidence="3" id="KW-0418">Kinase</keyword>
<dbReference type="GO" id="GO:0016301">
    <property type="term" value="F:kinase activity"/>
    <property type="evidence" value="ECO:0007669"/>
    <property type="project" value="UniProtKB-KW"/>
</dbReference>
<dbReference type="OrthoDB" id="10004143at2759"/>
<dbReference type="STRING" id="407821.A0A087USL3"/>
<dbReference type="Proteomes" id="UP000054359">
    <property type="component" value="Unassembled WGS sequence"/>
</dbReference>
<dbReference type="Pfam" id="PF18190">
    <property type="entry name" value="Plk4_PB1"/>
    <property type="match status" value="1"/>
</dbReference>
<organism evidence="3 4">
    <name type="scientific">Stegodyphus mimosarum</name>
    <name type="common">African social velvet spider</name>
    <dbReference type="NCBI Taxonomy" id="407821"/>
    <lineage>
        <taxon>Eukaryota</taxon>
        <taxon>Metazoa</taxon>
        <taxon>Ecdysozoa</taxon>
        <taxon>Arthropoda</taxon>
        <taxon>Chelicerata</taxon>
        <taxon>Arachnida</taxon>
        <taxon>Araneae</taxon>
        <taxon>Araneomorphae</taxon>
        <taxon>Entelegynae</taxon>
        <taxon>Eresoidea</taxon>
        <taxon>Eresidae</taxon>
        <taxon>Stegodyphus</taxon>
    </lineage>
</organism>
<feature type="non-terminal residue" evidence="3">
    <location>
        <position position="78"/>
    </location>
</feature>
<feature type="domain" description="Cryptic POLO box 1 (CPB1)" evidence="1">
    <location>
        <begin position="1"/>
        <end position="57"/>
    </location>
</feature>
<dbReference type="PROSITE" id="PS51984">
    <property type="entry name" value="CPB1"/>
    <property type="match status" value="1"/>
</dbReference>
<dbReference type="InterPro" id="IPR033699">
    <property type="entry name" value="POLO_box_Plk4_1"/>
</dbReference>
<dbReference type="EMBL" id="KK121375">
    <property type="protein sequence ID" value="KFM80352.1"/>
    <property type="molecule type" value="Genomic_DNA"/>
</dbReference>
<evidence type="ECO:0000259" key="2">
    <source>
        <dbReference type="PROSITE" id="PS51985"/>
    </source>
</evidence>